<dbReference type="InterPro" id="IPR052020">
    <property type="entry name" value="Cyclic_di-GMP/3'3'-cGAMP_PDE"/>
</dbReference>
<dbReference type="Pfam" id="PF08448">
    <property type="entry name" value="PAS_4"/>
    <property type="match status" value="1"/>
</dbReference>
<dbReference type="CDD" id="cd00130">
    <property type="entry name" value="PAS"/>
    <property type="match status" value="1"/>
</dbReference>
<dbReference type="Pfam" id="PF00990">
    <property type="entry name" value="GGDEF"/>
    <property type="match status" value="1"/>
</dbReference>
<dbReference type="InterPro" id="IPR037522">
    <property type="entry name" value="HD_GYP_dom"/>
</dbReference>
<proteinExistence type="predicted"/>
<dbReference type="EMBL" id="SOAA01000013">
    <property type="protein sequence ID" value="TDS31077.1"/>
    <property type="molecule type" value="Genomic_DNA"/>
</dbReference>
<dbReference type="AlphaFoldDB" id="A0A1G6JQM8"/>
<evidence type="ECO:0000313" key="4">
    <source>
        <dbReference type="EMBL" id="SDC20978.1"/>
    </source>
</evidence>
<gene>
    <name evidence="5" type="ORF">BY453_11332</name>
    <name evidence="3" type="ORF">C8C78_11526</name>
    <name evidence="4" type="ORF">SAMN04488597_10397</name>
</gene>
<dbReference type="InterPro" id="IPR035965">
    <property type="entry name" value="PAS-like_dom_sf"/>
</dbReference>
<dbReference type="InterPro" id="IPR000014">
    <property type="entry name" value="PAS"/>
</dbReference>
<dbReference type="NCBIfam" id="TIGR00229">
    <property type="entry name" value="sensory_box"/>
    <property type="match status" value="1"/>
</dbReference>
<dbReference type="EMBL" id="QICM01000015">
    <property type="protein sequence ID" value="PXV65152.1"/>
    <property type="molecule type" value="Genomic_DNA"/>
</dbReference>
<organism evidence="4 8">
    <name type="scientific">Halanaerobium congolense</name>
    <dbReference type="NCBI Taxonomy" id="54121"/>
    <lineage>
        <taxon>Bacteria</taxon>
        <taxon>Bacillati</taxon>
        <taxon>Bacillota</taxon>
        <taxon>Clostridia</taxon>
        <taxon>Halanaerobiales</taxon>
        <taxon>Halanaerobiaceae</taxon>
        <taxon>Halanaerobium</taxon>
    </lineage>
</organism>
<evidence type="ECO:0000259" key="1">
    <source>
        <dbReference type="PROSITE" id="PS50887"/>
    </source>
</evidence>
<dbReference type="SUPFAM" id="SSF55073">
    <property type="entry name" value="Nucleotide cyclase"/>
    <property type="match status" value="1"/>
</dbReference>
<dbReference type="PROSITE" id="PS51832">
    <property type="entry name" value="HD_GYP"/>
    <property type="match status" value="1"/>
</dbReference>
<dbReference type="SUPFAM" id="SSF55785">
    <property type="entry name" value="PYP-like sensor domain (PAS domain)"/>
    <property type="match status" value="1"/>
</dbReference>
<dbReference type="Proteomes" id="UP000295758">
    <property type="component" value="Unassembled WGS sequence"/>
</dbReference>
<dbReference type="SUPFAM" id="SSF109604">
    <property type="entry name" value="HD-domain/PDEase-like"/>
    <property type="match status" value="1"/>
</dbReference>
<dbReference type="CDD" id="cd00077">
    <property type="entry name" value="HDc"/>
    <property type="match status" value="1"/>
</dbReference>
<dbReference type="EMBL" id="FMYT01000003">
    <property type="protein sequence ID" value="SDC20978.1"/>
    <property type="molecule type" value="Genomic_DNA"/>
</dbReference>
<accession>A0A1G6JQM8</accession>
<dbReference type="InterPro" id="IPR003607">
    <property type="entry name" value="HD/PDEase_dom"/>
</dbReference>
<dbReference type="SMART" id="SM00267">
    <property type="entry name" value="GGDEF"/>
    <property type="match status" value="1"/>
</dbReference>
<dbReference type="Proteomes" id="UP000324896">
    <property type="component" value="Unassembled WGS sequence"/>
</dbReference>
<evidence type="ECO:0000313" key="6">
    <source>
        <dbReference type="Proteomes" id="UP000247389"/>
    </source>
</evidence>
<dbReference type="InterPro" id="IPR029787">
    <property type="entry name" value="Nucleotide_cyclase"/>
</dbReference>
<feature type="domain" description="HD-GYP" evidence="2">
    <location>
        <begin position="418"/>
        <end position="614"/>
    </location>
</feature>
<dbReference type="Gene3D" id="1.10.3210.10">
    <property type="entry name" value="Hypothetical protein af1432"/>
    <property type="match status" value="1"/>
</dbReference>
<dbReference type="PANTHER" id="PTHR45228">
    <property type="entry name" value="CYCLIC DI-GMP PHOSPHODIESTERASE TM_0186-RELATED"/>
    <property type="match status" value="1"/>
</dbReference>
<feature type="domain" description="GGDEF" evidence="1">
    <location>
        <begin position="299"/>
        <end position="428"/>
    </location>
</feature>
<dbReference type="PROSITE" id="PS50887">
    <property type="entry name" value="GGDEF"/>
    <property type="match status" value="1"/>
</dbReference>
<dbReference type="NCBIfam" id="TIGR00254">
    <property type="entry name" value="GGDEF"/>
    <property type="match status" value="1"/>
</dbReference>
<dbReference type="InterPro" id="IPR000160">
    <property type="entry name" value="GGDEF_dom"/>
</dbReference>
<evidence type="ECO:0000313" key="8">
    <source>
        <dbReference type="Proteomes" id="UP000324896"/>
    </source>
</evidence>
<evidence type="ECO:0000313" key="7">
    <source>
        <dbReference type="Proteomes" id="UP000295758"/>
    </source>
</evidence>
<evidence type="ECO:0000313" key="3">
    <source>
        <dbReference type="EMBL" id="PXV65152.1"/>
    </source>
</evidence>
<evidence type="ECO:0000259" key="2">
    <source>
        <dbReference type="PROSITE" id="PS51832"/>
    </source>
</evidence>
<reference evidence="4 8" key="1">
    <citation type="submission" date="2016-10" db="EMBL/GenBank/DDBJ databases">
        <authorList>
            <person name="Varghese N."/>
            <person name="Submissions S."/>
        </authorList>
    </citation>
    <scope>NUCLEOTIDE SEQUENCE [LARGE SCALE GENOMIC DNA]</scope>
    <source>
        <strain evidence="4 8">WG10</strain>
    </source>
</reference>
<dbReference type="Pfam" id="PF13487">
    <property type="entry name" value="HD_5"/>
    <property type="match status" value="1"/>
</dbReference>
<sequence>MLKIITIIRDVIEKNKIEAYLNQAKRKIDNVDFELVGGFNDNRKAVNYLYQNDDIDIIIAENREDEIFSGLDLLMLADKEFTGSSIMLLTESDKKLDLDYENTNNLTAIFNKNDSYSAFANLLSLTMFKQKKKKEDLKAREEKLNDYRTIIDHTHDAIFLIRVDCDDNFYYKRINATHERLTALTNEEIRGRRVNQIFSEEVAVELEAKYSKCLRKKERINYTEKITFPAGRKAWQTTLYPVVRNGRVEEIVGASYDITELEKQEQKLNHIKRYDKLTGLYNKEYFNQLFGELNQNNEDKLALILINVENFHLINKFFSYQQGDEVLKQIASILAQISNKDIITAHLYADHFAVMLKNKSDFQIDQKLNFVRKKLAKININGIYIDISAVSMIKLDKKTTAQNFFNDGVSKINFSKYKQSKESKFYSSILNYVEENNYINLKQGNRLLKISKKTAEYFNLNSEERSKLLLLAKHHDLGKLALAKNIVKKGAKLTEVEWYEYQKYVLNSAVFAVYYRDLVDICDLIYSQAEHFDGNGWPQALKGDQIPYLSRLFAVINFYSKLKSNIYFPFLQNKYYFGALEEKEIIDELEYYKSKVFDPEIVDKFINFLNNKNK</sequence>
<dbReference type="PANTHER" id="PTHR45228:SF1">
    <property type="entry name" value="CYCLIC DI-GMP PHOSPHODIESTERASE TM_0186"/>
    <property type="match status" value="1"/>
</dbReference>
<name>A0A1G6JQM8_9FIRM</name>
<dbReference type="Gene3D" id="3.30.450.20">
    <property type="entry name" value="PAS domain"/>
    <property type="match status" value="1"/>
</dbReference>
<evidence type="ECO:0000313" key="5">
    <source>
        <dbReference type="EMBL" id="TDS31077.1"/>
    </source>
</evidence>
<reference evidence="5 7" key="3">
    <citation type="submission" date="2019-03" db="EMBL/GenBank/DDBJ databases">
        <title>Deep subsurface shale carbon reservoir microbial communities from Ohio and West Virginia, USA.</title>
        <authorList>
            <person name="Wrighton K."/>
        </authorList>
    </citation>
    <scope>NUCLEOTIDE SEQUENCE [LARGE SCALE GENOMIC DNA]</scope>
    <source>
        <strain evidence="5 7">UTICA-S4D12</strain>
    </source>
</reference>
<dbReference type="InterPro" id="IPR013656">
    <property type="entry name" value="PAS_4"/>
</dbReference>
<protein>
    <submittedName>
        <fullName evidence="4">PAS domain S-box-containing protein/diguanylate cyclase (GGDEF) domain-containing protein</fullName>
    </submittedName>
    <submittedName>
        <fullName evidence="3">PAS domain S-box-containing protein/diguanylate cyclase (GGDEF)-like protein</fullName>
    </submittedName>
</protein>
<reference evidence="3 6" key="2">
    <citation type="submission" date="2018-04" db="EMBL/GenBank/DDBJ databases">
        <title>Subsurface microbial communities from deep shales in Ohio and West Virginia, USA.</title>
        <authorList>
            <person name="Wrighton K."/>
        </authorList>
    </citation>
    <scope>NUCLEOTIDE SEQUENCE [LARGE SCALE GENOMIC DNA]</scope>
    <source>
        <strain evidence="3 6">MSL28</strain>
    </source>
</reference>
<dbReference type="Proteomes" id="UP000247389">
    <property type="component" value="Unassembled WGS sequence"/>
</dbReference>
<dbReference type="CDD" id="cd01949">
    <property type="entry name" value="GGDEF"/>
    <property type="match status" value="1"/>
</dbReference>
<dbReference type="RefSeq" id="WP_110300966.1">
    <property type="nucleotide sequence ID" value="NZ_FMYT01000003.1"/>
</dbReference>
<dbReference type="InterPro" id="IPR043128">
    <property type="entry name" value="Rev_trsase/Diguanyl_cyclase"/>
</dbReference>
<dbReference type="Gene3D" id="3.30.70.270">
    <property type="match status" value="1"/>
</dbReference>